<feature type="region of interest" description="Disordered" evidence="1">
    <location>
        <begin position="1"/>
        <end position="24"/>
    </location>
</feature>
<dbReference type="Proteomes" id="UP001500403">
    <property type="component" value="Unassembled WGS sequence"/>
</dbReference>
<evidence type="ECO:0000313" key="3">
    <source>
        <dbReference type="Proteomes" id="UP001500403"/>
    </source>
</evidence>
<reference evidence="3" key="1">
    <citation type="journal article" date="2019" name="Int. J. Syst. Evol. Microbiol.">
        <title>The Global Catalogue of Microorganisms (GCM) 10K type strain sequencing project: providing services to taxonomists for standard genome sequencing and annotation.</title>
        <authorList>
            <consortium name="The Broad Institute Genomics Platform"/>
            <consortium name="The Broad Institute Genome Sequencing Center for Infectious Disease"/>
            <person name="Wu L."/>
            <person name="Ma J."/>
        </authorList>
    </citation>
    <scope>NUCLEOTIDE SEQUENCE [LARGE SCALE GENOMIC DNA]</scope>
    <source>
        <strain evidence="3">JCM 9088</strain>
    </source>
</reference>
<protein>
    <submittedName>
        <fullName evidence="2">Uncharacterized protein</fullName>
    </submittedName>
</protein>
<gene>
    <name evidence="2" type="ORF">GCM10010446_11190</name>
</gene>
<sequence length="83" mass="8340">MTVLAAVEPEGDATGTAGRASWTPVTASSSAARATLGMLRRGRRKGLRALGGIGTALSVCGGTAYGRVAPRTALVIALTVEQK</sequence>
<organism evidence="2 3">
    <name type="scientific">Streptomyces enissocaesilis</name>
    <dbReference type="NCBI Taxonomy" id="332589"/>
    <lineage>
        <taxon>Bacteria</taxon>
        <taxon>Bacillati</taxon>
        <taxon>Actinomycetota</taxon>
        <taxon>Actinomycetes</taxon>
        <taxon>Kitasatosporales</taxon>
        <taxon>Streptomycetaceae</taxon>
        <taxon>Streptomyces</taxon>
        <taxon>Streptomyces rochei group</taxon>
    </lineage>
</organism>
<proteinExistence type="predicted"/>
<name>A0ABP6JC56_9ACTN</name>
<evidence type="ECO:0000256" key="1">
    <source>
        <dbReference type="SAM" id="MobiDB-lite"/>
    </source>
</evidence>
<comment type="caution">
    <text evidence="2">The sequence shown here is derived from an EMBL/GenBank/DDBJ whole genome shotgun (WGS) entry which is preliminary data.</text>
</comment>
<accession>A0ABP6JC56</accession>
<dbReference type="EMBL" id="BAAAUD010000013">
    <property type="protein sequence ID" value="GAA2928460.1"/>
    <property type="molecule type" value="Genomic_DNA"/>
</dbReference>
<keyword evidence="3" id="KW-1185">Reference proteome</keyword>
<evidence type="ECO:0000313" key="2">
    <source>
        <dbReference type="EMBL" id="GAA2928460.1"/>
    </source>
</evidence>